<name>A0A382ITJ9_9ZZZZ</name>
<organism evidence="1">
    <name type="scientific">marine metagenome</name>
    <dbReference type="NCBI Taxonomy" id="408172"/>
    <lineage>
        <taxon>unclassified sequences</taxon>
        <taxon>metagenomes</taxon>
        <taxon>ecological metagenomes</taxon>
    </lineage>
</organism>
<gene>
    <name evidence="1" type="ORF">METZ01_LOCUS255800</name>
</gene>
<evidence type="ECO:0000313" key="1">
    <source>
        <dbReference type="EMBL" id="SVC02946.1"/>
    </source>
</evidence>
<reference evidence="1" key="1">
    <citation type="submission" date="2018-05" db="EMBL/GenBank/DDBJ databases">
        <authorList>
            <person name="Lanie J.A."/>
            <person name="Ng W.-L."/>
            <person name="Kazmierczak K.M."/>
            <person name="Andrzejewski T.M."/>
            <person name="Davidsen T.M."/>
            <person name="Wayne K.J."/>
            <person name="Tettelin H."/>
            <person name="Glass J.I."/>
            <person name="Rusch D."/>
            <person name="Podicherti R."/>
            <person name="Tsui H.-C.T."/>
            <person name="Winkler M.E."/>
        </authorList>
    </citation>
    <scope>NUCLEOTIDE SEQUENCE</scope>
</reference>
<accession>A0A382ITJ9</accession>
<dbReference type="EMBL" id="UINC01069512">
    <property type="protein sequence ID" value="SVC02946.1"/>
    <property type="molecule type" value="Genomic_DNA"/>
</dbReference>
<dbReference type="AlphaFoldDB" id="A0A382ITJ9"/>
<protein>
    <submittedName>
        <fullName evidence="1">Uncharacterized protein</fullName>
    </submittedName>
</protein>
<proteinExistence type="predicted"/>
<sequence>MNDDDFTLQEKGKLTLVTTTPPSIYGRRQEGPTKGELIRRLEVGMKADEGEFAGLDMASRQSIEALIKRMEEAKKDG</sequence>